<dbReference type="GeneID" id="91309438"/>
<reference evidence="2 3" key="1">
    <citation type="submission" date="2016-05" db="EMBL/GenBank/DDBJ databases">
        <title>Non-Contiguous Finished Genome Sequence of Streptomyces parvulus 2297 Integrated Site-Specifically with Actinophage R4.</title>
        <authorList>
            <person name="Nishizawa T."/>
            <person name="Miura T."/>
            <person name="Harada C."/>
            <person name="Guo Y."/>
            <person name="Narisawa K."/>
            <person name="Ohta H."/>
            <person name="Takahashi H."/>
            <person name="Shirai M."/>
        </authorList>
    </citation>
    <scope>NUCLEOTIDE SEQUENCE [LARGE SCALE GENOMIC DNA]</scope>
    <source>
        <strain evidence="2 3">2297</strain>
    </source>
</reference>
<accession>A0A191V7X5</accession>
<dbReference type="InterPro" id="IPR010296">
    <property type="entry name" value="DUF899_thioredox"/>
</dbReference>
<gene>
    <name evidence="2" type="ORF">Spa2297_31475</name>
</gene>
<evidence type="ECO:0000313" key="3">
    <source>
        <dbReference type="Proteomes" id="UP000078468"/>
    </source>
</evidence>
<evidence type="ECO:0000256" key="1">
    <source>
        <dbReference type="SAM" id="MobiDB-lite"/>
    </source>
</evidence>
<dbReference type="Proteomes" id="UP000078468">
    <property type="component" value="Chromosome"/>
</dbReference>
<dbReference type="KEGG" id="spav:Spa2297_31475"/>
<dbReference type="Pfam" id="PF05988">
    <property type="entry name" value="DUF899"/>
    <property type="match status" value="1"/>
</dbReference>
<name>A0A191V7X5_9ACTN</name>
<protein>
    <submittedName>
        <fullName evidence="2">Uncharacterized protein</fullName>
    </submittedName>
</protein>
<organism evidence="2 3">
    <name type="scientific">Streptomyces parvulus</name>
    <dbReference type="NCBI Taxonomy" id="146923"/>
    <lineage>
        <taxon>Bacteria</taxon>
        <taxon>Bacillati</taxon>
        <taxon>Actinomycetota</taxon>
        <taxon>Actinomycetes</taxon>
        <taxon>Kitasatosporales</taxon>
        <taxon>Streptomycetaceae</taxon>
        <taxon>Streptomyces</taxon>
    </lineage>
</organism>
<proteinExistence type="predicted"/>
<evidence type="ECO:0000313" key="2">
    <source>
        <dbReference type="EMBL" id="ANJ11119.1"/>
    </source>
</evidence>
<feature type="compositionally biased region" description="Polar residues" evidence="1">
    <location>
        <begin position="249"/>
        <end position="260"/>
    </location>
</feature>
<dbReference type="RefSeq" id="WP_064731447.1">
    <property type="nucleotide sequence ID" value="NZ_BMRX01000004.1"/>
</dbReference>
<dbReference type="AlphaFoldDB" id="A0A191V7X5"/>
<feature type="region of interest" description="Disordered" evidence="1">
    <location>
        <begin position="202"/>
        <end position="260"/>
    </location>
</feature>
<sequence length="260" mass="28574">MTHTPSDPTTAPSGRPPVVDMATWQAARDELLVREKAHTRAGDALAADRRRLPMVEFDGTVEVVGPDGPVPFLDLFQGRDELVVYKHMWYDGAPHQGQCEGCTTTAWHLKDAVYLNARGVSFAVLAPAPWEEIAPFVEFMGYTQPWYSMRGVEGPAGGDTGYLASYLREGDRVFLTYSTTGRGTERVNSSIALLDLTPYGRGEAWEDNPEGRPEGGEPCYSWRSDADGNATWGPTSRPVPQWTRPGATPEQSLGRQGSFH</sequence>
<dbReference type="EMBL" id="CP015866">
    <property type="protein sequence ID" value="ANJ11119.1"/>
    <property type="molecule type" value="Genomic_DNA"/>
</dbReference>